<dbReference type="GO" id="GO:0016301">
    <property type="term" value="F:kinase activity"/>
    <property type="evidence" value="ECO:0007669"/>
    <property type="project" value="UniProtKB-KW"/>
</dbReference>
<dbReference type="Gene3D" id="1.10.1070.11">
    <property type="entry name" value="Phosphatidylinositol 3-/4-kinase, catalytic domain"/>
    <property type="match status" value="1"/>
</dbReference>
<reference evidence="1 2" key="1">
    <citation type="journal article" date="2015" name="Genome Biol. Evol.">
        <title>The genome of winter moth (Operophtera brumata) provides a genomic perspective on sexual dimorphism and phenology.</title>
        <authorList>
            <person name="Derks M.F."/>
            <person name="Smit S."/>
            <person name="Salis L."/>
            <person name="Schijlen E."/>
            <person name="Bossers A."/>
            <person name="Mateman C."/>
            <person name="Pijl A.S."/>
            <person name="de Ridder D."/>
            <person name="Groenen M.A."/>
            <person name="Visser M.E."/>
            <person name="Megens H.J."/>
        </authorList>
    </citation>
    <scope>NUCLEOTIDE SEQUENCE [LARGE SCALE GENOMIC DNA]</scope>
    <source>
        <strain evidence="1">WM2013NL</strain>
        <tissue evidence="1">Head and thorax</tissue>
    </source>
</reference>
<protein>
    <submittedName>
        <fullName evidence="1">Phosphoinositide 3-kinase</fullName>
    </submittedName>
</protein>
<evidence type="ECO:0000313" key="2">
    <source>
        <dbReference type="Proteomes" id="UP000037510"/>
    </source>
</evidence>
<keyword evidence="1" id="KW-0808">Transferase</keyword>
<dbReference type="InterPro" id="IPR011009">
    <property type="entry name" value="Kinase-like_dom_sf"/>
</dbReference>
<accession>A0A0L7KRB1</accession>
<dbReference type="AlphaFoldDB" id="A0A0L7KRB1"/>
<dbReference type="SUPFAM" id="SSF56112">
    <property type="entry name" value="Protein kinase-like (PK-like)"/>
    <property type="match status" value="1"/>
</dbReference>
<comment type="caution">
    <text evidence="1">The sequence shown here is derived from an EMBL/GenBank/DDBJ whole genome shotgun (WGS) entry which is preliminary data.</text>
</comment>
<dbReference type="Proteomes" id="UP000037510">
    <property type="component" value="Unassembled WGS sequence"/>
</dbReference>
<evidence type="ECO:0000313" key="1">
    <source>
        <dbReference type="EMBL" id="KOB65813.1"/>
    </source>
</evidence>
<sequence>MISTGLPELSSEKDLQFLRETLVMDLSEDKALEHFQRKFDEALKNRWNTTFQWAIHNNNRNN</sequence>
<name>A0A0L7KRB1_OPEBR</name>
<keyword evidence="1" id="KW-0418">Kinase</keyword>
<dbReference type="EMBL" id="JTDY01006641">
    <property type="protein sequence ID" value="KOB65813.1"/>
    <property type="molecule type" value="Genomic_DNA"/>
</dbReference>
<proteinExistence type="predicted"/>
<keyword evidence="2" id="KW-1185">Reference proteome</keyword>
<dbReference type="InterPro" id="IPR036940">
    <property type="entry name" value="PI3/4_kinase_cat_sf"/>
</dbReference>
<gene>
    <name evidence="1" type="ORF">OBRU01_22208</name>
</gene>
<organism evidence="1 2">
    <name type="scientific">Operophtera brumata</name>
    <name type="common">Winter moth</name>
    <name type="synonym">Phalaena brumata</name>
    <dbReference type="NCBI Taxonomy" id="104452"/>
    <lineage>
        <taxon>Eukaryota</taxon>
        <taxon>Metazoa</taxon>
        <taxon>Ecdysozoa</taxon>
        <taxon>Arthropoda</taxon>
        <taxon>Hexapoda</taxon>
        <taxon>Insecta</taxon>
        <taxon>Pterygota</taxon>
        <taxon>Neoptera</taxon>
        <taxon>Endopterygota</taxon>
        <taxon>Lepidoptera</taxon>
        <taxon>Glossata</taxon>
        <taxon>Ditrysia</taxon>
        <taxon>Geometroidea</taxon>
        <taxon>Geometridae</taxon>
        <taxon>Larentiinae</taxon>
        <taxon>Operophtera</taxon>
    </lineage>
</organism>
<dbReference type="STRING" id="104452.A0A0L7KRB1"/>